<dbReference type="AlphaFoldDB" id="A0A449G644"/>
<dbReference type="EMBL" id="CAACYE010000004">
    <property type="protein sequence ID" value="VFA81169.1"/>
    <property type="molecule type" value="Genomic_DNA"/>
</dbReference>
<gene>
    <name evidence="2" type="ORF">NCTC1935_00118</name>
</gene>
<proteinExistence type="predicted"/>
<sequence>MTSFQARLPASQIDDTYPCSSPDHFAALSPQVRGDDPLNTEFNSYSNI</sequence>
<reference evidence="2" key="1">
    <citation type="submission" date="2019-02" db="EMBL/GenBank/DDBJ databases">
        <authorList>
            <consortium name="Pathogen Informatics"/>
        </authorList>
    </citation>
    <scope>NUCLEOTIDE SEQUENCE</scope>
    <source>
        <strain evidence="2">3012STDY6733949</strain>
    </source>
</reference>
<evidence type="ECO:0000313" key="2">
    <source>
        <dbReference type="EMBL" id="VFA81169.1"/>
    </source>
</evidence>
<organism evidence="2">
    <name type="scientific">Nocardia farcinica</name>
    <dbReference type="NCBI Taxonomy" id="37329"/>
    <lineage>
        <taxon>Bacteria</taxon>
        <taxon>Bacillati</taxon>
        <taxon>Actinomycetota</taxon>
        <taxon>Actinomycetes</taxon>
        <taxon>Mycobacteriales</taxon>
        <taxon>Nocardiaceae</taxon>
        <taxon>Nocardia</taxon>
    </lineage>
</organism>
<protein>
    <submittedName>
        <fullName evidence="2">Uncharacterized protein</fullName>
    </submittedName>
</protein>
<feature type="region of interest" description="Disordered" evidence="1">
    <location>
        <begin position="1"/>
        <end position="48"/>
    </location>
</feature>
<accession>A0A449G644</accession>
<name>A0A449G644_NOCFR</name>
<evidence type="ECO:0000256" key="1">
    <source>
        <dbReference type="SAM" id="MobiDB-lite"/>
    </source>
</evidence>